<dbReference type="PANTHER" id="PTHR45616:SF39">
    <property type="entry name" value="KERATIN, TYPE II CYTOSKELETAL 6A-RELATED"/>
    <property type="match status" value="1"/>
</dbReference>
<evidence type="ECO:0000259" key="4">
    <source>
        <dbReference type="PROSITE" id="PS51842"/>
    </source>
</evidence>
<feature type="coiled-coil region" evidence="3">
    <location>
        <begin position="349"/>
        <end position="422"/>
    </location>
</feature>
<evidence type="ECO:0000256" key="3">
    <source>
        <dbReference type="SAM" id="Coils"/>
    </source>
</evidence>
<dbReference type="RefSeq" id="XP_015274212.1">
    <property type="nucleotide sequence ID" value="XM_015418726.1"/>
</dbReference>
<gene>
    <name evidence="6" type="primary">LOC107116736</name>
</gene>
<evidence type="ECO:0000256" key="1">
    <source>
        <dbReference type="ARBA" id="ARBA00022754"/>
    </source>
</evidence>
<organism evidence="5 6">
    <name type="scientific">Gekko japonicus</name>
    <name type="common">Schlegel's Japanese gecko</name>
    <dbReference type="NCBI Taxonomy" id="146911"/>
    <lineage>
        <taxon>Eukaryota</taxon>
        <taxon>Metazoa</taxon>
        <taxon>Chordata</taxon>
        <taxon>Craniata</taxon>
        <taxon>Vertebrata</taxon>
        <taxon>Euteleostomi</taxon>
        <taxon>Lepidosauria</taxon>
        <taxon>Squamata</taxon>
        <taxon>Bifurcata</taxon>
        <taxon>Gekkota</taxon>
        <taxon>Gekkonidae</taxon>
        <taxon>Gekkoninae</taxon>
        <taxon>Gekko</taxon>
    </lineage>
</organism>
<dbReference type="SMART" id="SM01391">
    <property type="entry name" value="Filament"/>
    <property type="match status" value="1"/>
</dbReference>
<dbReference type="InterPro" id="IPR032444">
    <property type="entry name" value="Keratin_2_head"/>
</dbReference>
<dbReference type="SUPFAM" id="SSF64593">
    <property type="entry name" value="Intermediate filament protein, coiled coil region"/>
    <property type="match status" value="2"/>
</dbReference>
<dbReference type="Pfam" id="PF16208">
    <property type="entry name" value="Keratin_2_head"/>
    <property type="match status" value="1"/>
</dbReference>
<protein>
    <submittedName>
        <fullName evidence="6">Keratin, type II cytoskeletal 5-like</fullName>
    </submittedName>
</protein>
<keyword evidence="1" id="KW-0403">Intermediate filament</keyword>
<reference evidence="6" key="1">
    <citation type="submission" date="2025-08" db="UniProtKB">
        <authorList>
            <consortium name="RefSeq"/>
        </authorList>
    </citation>
    <scope>IDENTIFICATION</scope>
</reference>
<keyword evidence="5" id="KW-1185">Reference proteome</keyword>
<feature type="coiled-coil region" evidence="3">
    <location>
        <begin position="143"/>
        <end position="177"/>
    </location>
</feature>
<dbReference type="PANTHER" id="PTHR45616">
    <property type="entry name" value="GATA-TYPE DOMAIN-CONTAINING PROTEIN"/>
    <property type="match status" value="1"/>
</dbReference>
<evidence type="ECO:0000313" key="6">
    <source>
        <dbReference type="RefSeq" id="XP_015274212.1"/>
    </source>
</evidence>
<dbReference type="InterPro" id="IPR003054">
    <property type="entry name" value="Keratin_II"/>
</dbReference>
<feature type="domain" description="IF rod" evidence="4">
    <location>
        <begin position="139"/>
        <end position="451"/>
    </location>
</feature>
<name>A0ABM1KKH5_GEKJA</name>
<dbReference type="Gene3D" id="1.20.5.170">
    <property type="match status" value="1"/>
</dbReference>
<dbReference type="Proteomes" id="UP000694871">
    <property type="component" value="Unplaced"/>
</dbReference>
<dbReference type="Gene3D" id="1.20.5.1160">
    <property type="entry name" value="Vasodilator-stimulated phosphoprotein"/>
    <property type="match status" value="1"/>
</dbReference>
<dbReference type="Pfam" id="PF00038">
    <property type="entry name" value="Filament"/>
    <property type="match status" value="1"/>
</dbReference>
<feature type="coiled-coil region" evidence="3">
    <location>
        <begin position="201"/>
        <end position="235"/>
    </location>
</feature>
<evidence type="ECO:0000313" key="5">
    <source>
        <dbReference type="Proteomes" id="UP000694871"/>
    </source>
</evidence>
<proteinExistence type="predicted"/>
<dbReference type="Gene3D" id="1.20.5.500">
    <property type="entry name" value="Single helix bin"/>
    <property type="match status" value="1"/>
</dbReference>
<dbReference type="GeneID" id="107116736"/>
<keyword evidence="2 3" id="KW-0175">Coiled coil</keyword>
<dbReference type="PROSITE" id="PS51842">
    <property type="entry name" value="IF_ROD_2"/>
    <property type="match status" value="1"/>
</dbReference>
<dbReference type="PRINTS" id="PR01276">
    <property type="entry name" value="TYPE2KERATIN"/>
</dbReference>
<evidence type="ECO:0000256" key="2">
    <source>
        <dbReference type="ARBA" id="ARBA00023054"/>
    </source>
</evidence>
<sequence length="504" mass="55959">MAYQATVKTQRKVLSNYSNSCRTSFSPSSLSGVGSGLSRIAGGRGFGNQSLYNLGGSKSISIGGGASGACLGSGIDGGYGPGGGIGGGNFGLLGSEFGSGRSTLGIPVRTIQEVTINQNLLAPLNLEIDPNIQKVRREEGEQLKTLNNKFASCIDKVRLLEQQNKLLETKWALLQEKGQKTSGFSLEDLFNSYIGTLRNVLEFLENDKGRMVGELNQMQEVVKDYMSKYEDEINKHTTAENCFLTLKNDADAAYIRNVELHTKIMTLIDEINFLRIIFEDESTDLQQITDTSVVLSMDNNRIFNLDSIIAEIKREYEEIAQRSKDEAVFLYQRQYEELQIATGRYKEDLWKTKHEIAEMKRHIQRLQTEHNSVKKLCANLQAVSNEGEKRGELALKDARQKLAELEEALQRAKENLAQQVKDSQGLLSTKLALDVEIATYMKLLEGEECRLANDGEGVVNIRKLANDGEGVVNIRKYPLEYSCFGDHGYSPSKKGSQGLDLIVP</sequence>
<accession>A0ABM1KKH5</accession>
<dbReference type="InterPro" id="IPR039008">
    <property type="entry name" value="IF_rod_dom"/>
</dbReference>